<dbReference type="OrthoDB" id="5496380at2"/>
<evidence type="ECO:0000256" key="1">
    <source>
        <dbReference type="ARBA" id="ARBA00001946"/>
    </source>
</evidence>
<gene>
    <name evidence="7" type="ORF">C7G83_17160</name>
</gene>
<dbReference type="NCBIfam" id="TIGR00254">
    <property type="entry name" value="GGDEF"/>
    <property type="match status" value="1"/>
</dbReference>
<dbReference type="InterPro" id="IPR050469">
    <property type="entry name" value="Diguanylate_Cyclase"/>
</dbReference>
<dbReference type="GO" id="GO:1902201">
    <property type="term" value="P:negative regulation of bacterial-type flagellum-dependent cell motility"/>
    <property type="evidence" value="ECO:0007669"/>
    <property type="project" value="TreeGrafter"/>
</dbReference>
<comment type="pathway">
    <text evidence="2">Purine metabolism; 3',5'-cyclic di-GMP biosynthesis.</text>
</comment>
<dbReference type="CDD" id="cd01949">
    <property type="entry name" value="GGDEF"/>
    <property type="match status" value="1"/>
</dbReference>
<name>A0A2P8VFU1_9ENTR</name>
<reference evidence="7 8" key="1">
    <citation type="submission" date="2018-03" db="EMBL/GenBank/DDBJ databases">
        <title>Draft genome sequence of the first documented clinical Siccibacter turicensis isolate in Austria.</title>
        <authorList>
            <person name="Lepuschitz S."/>
            <person name="Pekard-Amenitsch S."/>
            <person name="Haunold R."/>
            <person name="Schill S."/>
            <person name="Mach R."/>
            <person name="Allerberger F."/>
            <person name="Ruppitsch W."/>
            <person name="Forsythe S.J."/>
        </authorList>
    </citation>
    <scope>NUCLEOTIDE SEQUENCE [LARGE SCALE GENOMIC DNA]</scope>
    <source>
        <strain evidence="7 8">6100069499-17</strain>
    </source>
</reference>
<dbReference type="SUPFAM" id="SSF55073">
    <property type="entry name" value="Nucleotide cyclase"/>
    <property type="match status" value="1"/>
</dbReference>
<dbReference type="Gene3D" id="3.30.70.270">
    <property type="match status" value="1"/>
</dbReference>
<comment type="cofactor">
    <cofactor evidence="1">
        <name>Mg(2+)</name>
        <dbReference type="ChEBI" id="CHEBI:18420"/>
    </cofactor>
</comment>
<evidence type="ECO:0000313" key="8">
    <source>
        <dbReference type="Proteomes" id="UP000240212"/>
    </source>
</evidence>
<dbReference type="InterPro" id="IPR043128">
    <property type="entry name" value="Rev_trsase/Diguanyl_cyclase"/>
</dbReference>
<evidence type="ECO:0000313" key="7">
    <source>
        <dbReference type="EMBL" id="PSN06413.1"/>
    </source>
</evidence>
<evidence type="ECO:0000259" key="6">
    <source>
        <dbReference type="PROSITE" id="PS50887"/>
    </source>
</evidence>
<dbReference type="EC" id="2.7.7.65" evidence="3"/>
<evidence type="ECO:0000256" key="5">
    <source>
        <dbReference type="ARBA" id="ARBA00034247"/>
    </source>
</evidence>
<dbReference type="PANTHER" id="PTHR45138">
    <property type="entry name" value="REGULATORY COMPONENTS OF SENSORY TRANSDUCTION SYSTEM"/>
    <property type="match status" value="1"/>
</dbReference>
<dbReference type="GO" id="GO:0005525">
    <property type="term" value="F:GTP binding"/>
    <property type="evidence" value="ECO:0007669"/>
    <property type="project" value="UniProtKB-KW"/>
</dbReference>
<dbReference type="STRING" id="1388748.GCA_000463155_00677"/>
<dbReference type="SMART" id="SM00267">
    <property type="entry name" value="GGDEF"/>
    <property type="match status" value="1"/>
</dbReference>
<dbReference type="InterPro" id="IPR029787">
    <property type="entry name" value="Nucleotide_cyclase"/>
</dbReference>
<dbReference type="PANTHER" id="PTHR45138:SF9">
    <property type="entry name" value="DIGUANYLATE CYCLASE DGCM-RELATED"/>
    <property type="match status" value="1"/>
</dbReference>
<dbReference type="GO" id="GO:0005886">
    <property type="term" value="C:plasma membrane"/>
    <property type="evidence" value="ECO:0007669"/>
    <property type="project" value="TreeGrafter"/>
</dbReference>
<protein>
    <recommendedName>
        <fullName evidence="3">diguanylate cyclase</fullName>
        <ecNumber evidence="3">2.7.7.65</ecNumber>
    </recommendedName>
</protein>
<keyword evidence="8" id="KW-1185">Reference proteome</keyword>
<keyword evidence="4" id="KW-0342">GTP-binding</keyword>
<dbReference type="InterPro" id="IPR000160">
    <property type="entry name" value="GGDEF_dom"/>
</dbReference>
<sequence length="295" mass="34053">MHLVDIDRSIVELNLAIAEHHAWAGKLLQLSLLGGEPDEAITHEQAHEKCCFSVWFSRFKIEPSRYQRLVEHIYDMHIIMHDRARELLTSITEKRVTEQVLQQYHDAQQQFVYAIDKYKQALLTFRNMHDTLTGLPLRHLLYLDFEHIRTDPQRSATLWLLMMDIDRFKTVNDVWGHNAGDDVLRDVAATLEAGTNHDERIYRFGGEEFVVLLNRSSEQDAMDAARHIRAWLEQHPVVLENAVLPVTVTGGLTRVSTCDSLHTAIGRADRALYYGKNSGRNRCVLATREEEMVTL</sequence>
<dbReference type="Pfam" id="PF00990">
    <property type="entry name" value="GGDEF"/>
    <property type="match status" value="1"/>
</dbReference>
<dbReference type="Proteomes" id="UP000240212">
    <property type="component" value="Unassembled WGS sequence"/>
</dbReference>
<organism evidence="7 8">
    <name type="scientific">Siccibacter turicensis</name>
    <dbReference type="NCBI Taxonomy" id="357233"/>
    <lineage>
        <taxon>Bacteria</taxon>
        <taxon>Pseudomonadati</taxon>
        <taxon>Pseudomonadota</taxon>
        <taxon>Gammaproteobacteria</taxon>
        <taxon>Enterobacterales</taxon>
        <taxon>Enterobacteriaceae</taxon>
        <taxon>Siccibacter</taxon>
    </lineage>
</organism>
<proteinExistence type="predicted"/>
<feature type="domain" description="GGDEF" evidence="6">
    <location>
        <begin position="156"/>
        <end position="288"/>
    </location>
</feature>
<keyword evidence="4" id="KW-0547">Nucleotide-binding</keyword>
<dbReference type="PROSITE" id="PS50887">
    <property type="entry name" value="GGDEF"/>
    <property type="match status" value="1"/>
</dbReference>
<comment type="catalytic activity">
    <reaction evidence="5">
        <text>2 GTP = 3',3'-c-di-GMP + 2 diphosphate</text>
        <dbReference type="Rhea" id="RHEA:24898"/>
        <dbReference type="ChEBI" id="CHEBI:33019"/>
        <dbReference type="ChEBI" id="CHEBI:37565"/>
        <dbReference type="ChEBI" id="CHEBI:58805"/>
        <dbReference type="EC" id="2.7.7.65"/>
    </reaction>
</comment>
<accession>A0A2P8VFU1</accession>
<dbReference type="GO" id="GO:0052621">
    <property type="term" value="F:diguanylate cyclase activity"/>
    <property type="evidence" value="ECO:0007669"/>
    <property type="project" value="UniProtKB-EC"/>
</dbReference>
<evidence type="ECO:0000256" key="4">
    <source>
        <dbReference type="ARBA" id="ARBA00023134"/>
    </source>
</evidence>
<evidence type="ECO:0000256" key="3">
    <source>
        <dbReference type="ARBA" id="ARBA00012528"/>
    </source>
</evidence>
<comment type="caution">
    <text evidence="7">The sequence shown here is derived from an EMBL/GenBank/DDBJ whole genome shotgun (WGS) entry which is preliminary data.</text>
</comment>
<dbReference type="AlphaFoldDB" id="A0A2P8VFU1"/>
<evidence type="ECO:0000256" key="2">
    <source>
        <dbReference type="ARBA" id="ARBA00004665"/>
    </source>
</evidence>
<dbReference type="EMBL" id="PYEP01000008">
    <property type="protein sequence ID" value="PSN06413.1"/>
    <property type="molecule type" value="Genomic_DNA"/>
</dbReference>
<dbReference type="Gene3D" id="1.20.120.30">
    <property type="entry name" value="Aspartate receptor, ligand-binding domain"/>
    <property type="match status" value="1"/>
</dbReference>
<dbReference type="GO" id="GO:0043709">
    <property type="term" value="P:cell adhesion involved in single-species biofilm formation"/>
    <property type="evidence" value="ECO:0007669"/>
    <property type="project" value="TreeGrafter"/>
</dbReference>